<reference evidence="2 3" key="1">
    <citation type="submission" date="2020-03" db="EMBL/GenBank/DDBJ databases">
        <title>Whole genome shotgun sequence of Phytohabitans suffuscus NBRC 105367.</title>
        <authorList>
            <person name="Komaki H."/>
            <person name="Tamura T."/>
        </authorList>
    </citation>
    <scope>NUCLEOTIDE SEQUENCE [LARGE SCALE GENOMIC DNA]</scope>
    <source>
        <strain evidence="2 3">NBRC 105367</strain>
    </source>
</reference>
<evidence type="ECO:0000313" key="2">
    <source>
        <dbReference type="EMBL" id="BCB88704.1"/>
    </source>
</evidence>
<dbReference type="EMBL" id="AP022871">
    <property type="protein sequence ID" value="BCB88704.1"/>
    <property type="molecule type" value="Genomic_DNA"/>
</dbReference>
<protein>
    <recommendedName>
        <fullName evidence="1">Pvc16 N-terminal domain-containing protein</fullName>
    </recommendedName>
</protein>
<dbReference type="KEGG" id="psuu:Psuf_060170"/>
<feature type="domain" description="Pvc16 N-terminal" evidence="1">
    <location>
        <begin position="3"/>
        <end position="170"/>
    </location>
</feature>
<evidence type="ECO:0000313" key="3">
    <source>
        <dbReference type="Proteomes" id="UP000503011"/>
    </source>
</evidence>
<gene>
    <name evidence="2" type="ORF">Psuf_060170</name>
</gene>
<dbReference type="InterPro" id="IPR025351">
    <property type="entry name" value="Pvc16_N"/>
</dbReference>
<dbReference type="Pfam" id="PF14065">
    <property type="entry name" value="Pvc16_N"/>
    <property type="match status" value="1"/>
</dbReference>
<dbReference type="AlphaFoldDB" id="A0A6F8YRH7"/>
<accession>A0A6F8YRH7</accession>
<keyword evidence="3" id="KW-1185">Reference proteome</keyword>
<name>A0A6F8YRH7_9ACTN</name>
<proteinExistence type="predicted"/>
<sequence>MNASLRALLAAALPQTVPVRFDPPAPAEPAAERTVRLFLYDLREDTRGRLADWQDVHDGAGRIVGRRRPDRRYELSYLVTCTGATVEEEHELLGTALTALHGHDFLPPDVLAGGLAGTGRAGLTVAAPEPRVEPHELWPALGVPPRLGFDLRVTAAVPAGPVLEVPAPPSTVRLSSASS</sequence>
<dbReference type="Proteomes" id="UP000503011">
    <property type="component" value="Chromosome"/>
</dbReference>
<reference evidence="2 3" key="2">
    <citation type="submission" date="2020-03" db="EMBL/GenBank/DDBJ databases">
        <authorList>
            <person name="Ichikawa N."/>
            <person name="Kimura A."/>
            <person name="Kitahashi Y."/>
            <person name="Uohara A."/>
        </authorList>
    </citation>
    <scope>NUCLEOTIDE SEQUENCE [LARGE SCALE GENOMIC DNA]</scope>
    <source>
        <strain evidence="2 3">NBRC 105367</strain>
    </source>
</reference>
<evidence type="ECO:0000259" key="1">
    <source>
        <dbReference type="Pfam" id="PF14065"/>
    </source>
</evidence>
<organism evidence="2 3">
    <name type="scientific">Phytohabitans suffuscus</name>
    <dbReference type="NCBI Taxonomy" id="624315"/>
    <lineage>
        <taxon>Bacteria</taxon>
        <taxon>Bacillati</taxon>
        <taxon>Actinomycetota</taxon>
        <taxon>Actinomycetes</taxon>
        <taxon>Micromonosporales</taxon>
        <taxon>Micromonosporaceae</taxon>
    </lineage>
</organism>